<evidence type="ECO:0000256" key="1">
    <source>
        <dbReference type="SAM" id="MobiDB-lite"/>
    </source>
</evidence>
<accession>A0A9N8W7U4</accession>
<evidence type="ECO:0000313" key="4">
    <source>
        <dbReference type="Proteomes" id="UP000789759"/>
    </source>
</evidence>
<gene>
    <name evidence="3" type="ORF">CPELLU_LOCUS1356</name>
</gene>
<dbReference type="Proteomes" id="UP000789759">
    <property type="component" value="Unassembled WGS sequence"/>
</dbReference>
<keyword evidence="2" id="KW-1133">Transmembrane helix</keyword>
<sequence length="222" mass="24131">MFINVNFKLQTEIVVFAADNCNTNTQNDPCVQTNALLKPCNATISKPPPTSSSIELRINKTSVASCACNQQFYNTLSSCAQCMSTTTLDVHVRDLSQYKDDCSSFGTTFLQNAPEPTPANSGSGQNIVLIVVFVTIAVIAVGIVASLVICQLCRRRKRKNQKEAAAMNEALSLPESHFSGNQSTQNRYAPSPYSNPGYGAPSPTPPPQYSGYPHYSNYPSYQ</sequence>
<protein>
    <submittedName>
        <fullName evidence="3">14380_t:CDS:1</fullName>
    </submittedName>
</protein>
<dbReference type="EMBL" id="CAJVQA010000486">
    <property type="protein sequence ID" value="CAG8477239.1"/>
    <property type="molecule type" value="Genomic_DNA"/>
</dbReference>
<evidence type="ECO:0000256" key="2">
    <source>
        <dbReference type="SAM" id="Phobius"/>
    </source>
</evidence>
<feature type="compositionally biased region" description="Polar residues" evidence="1">
    <location>
        <begin position="178"/>
        <end position="194"/>
    </location>
</feature>
<keyword evidence="2" id="KW-0812">Transmembrane</keyword>
<comment type="caution">
    <text evidence="3">The sequence shown here is derived from an EMBL/GenBank/DDBJ whole genome shotgun (WGS) entry which is preliminary data.</text>
</comment>
<name>A0A9N8W7U4_9GLOM</name>
<keyword evidence="4" id="KW-1185">Reference proteome</keyword>
<proteinExistence type="predicted"/>
<feature type="transmembrane region" description="Helical" evidence="2">
    <location>
        <begin position="127"/>
        <end position="150"/>
    </location>
</feature>
<reference evidence="3" key="1">
    <citation type="submission" date="2021-06" db="EMBL/GenBank/DDBJ databases">
        <authorList>
            <person name="Kallberg Y."/>
            <person name="Tangrot J."/>
            <person name="Rosling A."/>
        </authorList>
    </citation>
    <scope>NUCLEOTIDE SEQUENCE</scope>
    <source>
        <strain evidence="3">FL966</strain>
    </source>
</reference>
<organism evidence="3 4">
    <name type="scientific">Cetraspora pellucida</name>
    <dbReference type="NCBI Taxonomy" id="1433469"/>
    <lineage>
        <taxon>Eukaryota</taxon>
        <taxon>Fungi</taxon>
        <taxon>Fungi incertae sedis</taxon>
        <taxon>Mucoromycota</taxon>
        <taxon>Glomeromycotina</taxon>
        <taxon>Glomeromycetes</taxon>
        <taxon>Diversisporales</taxon>
        <taxon>Gigasporaceae</taxon>
        <taxon>Cetraspora</taxon>
    </lineage>
</organism>
<dbReference type="OrthoDB" id="2429773at2759"/>
<dbReference type="AlphaFoldDB" id="A0A9N8W7U4"/>
<evidence type="ECO:0000313" key="3">
    <source>
        <dbReference type="EMBL" id="CAG8477239.1"/>
    </source>
</evidence>
<feature type="region of interest" description="Disordered" evidence="1">
    <location>
        <begin position="173"/>
        <end position="222"/>
    </location>
</feature>
<keyword evidence="2" id="KW-0472">Membrane</keyword>